<dbReference type="RefSeq" id="WP_345404526.1">
    <property type="nucleotide sequence ID" value="NZ_BAABLA010000118.1"/>
</dbReference>
<reference evidence="2" key="1">
    <citation type="journal article" date="2019" name="Int. J. Syst. Evol. Microbiol.">
        <title>The Global Catalogue of Microorganisms (GCM) 10K type strain sequencing project: providing services to taxonomists for standard genome sequencing and annotation.</title>
        <authorList>
            <consortium name="The Broad Institute Genomics Platform"/>
            <consortium name="The Broad Institute Genome Sequencing Center for Infectious Disease"/>
            <person name="Wu L."/>
            <person name="Ma J."/>
        </authorList>
    </citation>
    <scope>NUCLEOTIDE SEQUENCE [LARGE SCALE GENOMIC DNA]</scope>
    <source>
        <strain evidence="2">KCTC 32255</strain>
    </source>
</reference>
<gene>
    <name evidence="1" type="ORF">ACFQGD_13010</name>
</gene>
<protein>
    <submittedName>
        <fullName evidence="1">Uncharacterized protein</fullName>
    </submittedName>
</protein>
<keyword evidence="2" id="KW-1185">Reference proteome</keyword>
<dbReference type="EMBL" id="JBHSXX010000001">
    <property type="protein sequence ID" value="MFC6868060.1"/>
    <property type="molecule type" value="Genomic_DNA"/>
</dbReference>
<dbReference type="Proteomes" id="UP001596337">
    <property type="component" value="Unassembled WGS sequence"/>
</dbReference>
<comment type="caution">
    <text evidence="1">The sequence shown here is derived from an EMBL/GenBank/DDBJ whole genome shotgun (WGS) entry which is preliminary data.</text>
</comment>
<organism evidence="1 2">
    <name type="scientific">Haloechinothrix salitolerans</name>
    <dbReference type="NCBI Taxonomy" id="926830"/>
    <lineage>
        <taxon>Bacteria</taxon>
        <taxon>Bacillati</taxon>
        <taxon>Actinomycetota</taxon>
        <taxon>Actinomycetes</taxon>
        <taxon>Pseudonocardiales</taxon>
        <taxon>Pseudonocardiaceae</taxon>
        <taxon>Haloechinothrix</taxon>
    </lineage>
</organism>
<name>A0ABW2BYD1_9PSEU</name>
<evidence type="ECO:0000313" key="2">
    <source>
        <dbReference type="Proteomes" id="UP001596337"/>
    </source>
</evidence>
<accession>A0ABW2BYD1</accession>
<evidence type="ECO:0000313" key="1">
    <source>
        <dbReference type="EMBL" id="MFC6868060.1"/>
    </source>
</evidence>
<sequence>MDTATPAWITLPWRNQPLKSVTHIGNGKHHELSIEFADVRRIDLATRTARIEASHGIVAETSPWGDTKLQIRYSGASLALSGGRIGFDRESAPTFPSDAQAWFEAGCHDRLLYTVDVELQLTSTRTSAP</sequence>
<proteinExistence type="predicted"/>